<dbReference type="SUPFAM" id="SSF140361">
    <property type="entry name" value="MIT domain-like"/>
    <property type="match status" value="1"/>
</dbReference>
<dbReference type="PANTHER" id="PTHR14964:SF2">
    <property type="entry name" value="NUCLEAR RECEPTOR-BINDING FACTOR 2"/>
    <property type="match status" value="1"/>
</dbReference>
<comment type="caution">
    <text evidence="3">The sequence shown here is derived from an EMBL/GenBank/DDBJ whole genome shotgun (WGS) entry which is preliminary data.</text>
</comment>
<keyword evidence="1" id="KW-0175">Coiled coil</keyword>
<dbReference type="PANTHER" id="PTHR14964">
    <property type="entry name" value="NUCLEAR RECEPTOR BINDING FACTOR 2"/>
    <property type="match status" value="1"/>
</dbReference>
<evidence type="ECO:0000313" key="3">
    <source>
        <dbReference type="EMBL" id="KAK9878940.1"/>
    </source>
</evidence>
<dbReference type="InterPro" id="IPR033393">
    <property type="entry name" value="NRBF2_MIT"/>
</dbReference>
<feature type="domain" description="Nuclear receptor-binding factor 2 MIT" evidence="2">
    <location>
        <begin position="4"/>
        <end position="74"/>
    </location>
</feature>
<dbReference type="Pfam" id="PF17169">
    <property type="entry name" value="NRBF2_MIT"/>
    <property type="match status" value="1"/>
</dbReference>
<protein>
    <recommendedName>
        <fullName evidence="2">Nuclear receptor-binding factor 2 MIT domain-containing protein</fullName>
    </recommendedName>
</protein>
<feature type="coiled-coil region" evidence="1">
    <location>
        <begin position="184"/>
        <end position="211"/>
    </location>
</feature>
<dbReference type="GO" id="GO:0006914">
    <property type="term" value="P:autophagy"/>
    <property type="evidence" value="ECO:0007669"/>
    <property type="project" value="InterPro"/>
</dbReference>
<keyword evidence="4" id="KW-1185">Reference proteome</keyword>
<dbReference type="InterPro" id="IPR039679">
    <property type="entry name" value="NRBF2"/>
</dbReference>
<evidence type="ECO:0000256" key="1">
    <source>
        <dbReference type="SAM" id="Coils"/>
    </source>
</evidence>
<dbReference type="Proteomes" id="UP001431783">
    <property type="component" value="Unassembled WGS sequence"/>
</dbReference>
<dbReference type="Gene3D" id="1.20.58.80">
    <property type="entry name" value="Phosphotransferase system, lactose/cellobiose-type IIA subunit"/>
    <property type="match status" value="1"/>
</dbReference>
<dbReference type="AlphaFoldDB" id="A0AAW1UD98"/>
<name>A0AAW1UD98_9CUCU</name>
<proteinExistence type="predicted"/>
<evidence type="ECO:0000313" key="4">
    <source>
        <dbReference type="Proteomes" id="UP001431783"/>
    </source>
</evidence>
<evidence type="ECO:0000259" key="2">
    <source>
        <dbReference type="Pfam" id="PF17169"/>
    </source>
</evidence>
<reference evidence="3 4" key="1">
    <citation type="submission" date="2023-03" db="EMBL/GenBank/DDBJ databases">
        <title>Genome insight into feeding habits of ladybird beetles.</title>
        <authorList>
            <person name="Li H.-S."/>
            <person name="Huang Y.-H."/>
            <person name="Pang H."/>
        </authorList>
    </citation>
    <scope>NUCLEOTIDE SEQUENCE [LARGE SCALE GENOMIC DNA]</scope>
    <source>
        <strain evidence="3">SYSU_2023b</strain>
        <tissue evidence="3">Whole body</tissue>
    </source>
</reference>
<organism evidence="3 4">
    <name type="scientific">Henosepilachna vigintioctopunctata</name>
    <dbReference type="NCBI Taxonomy" id="420089"/>
    <lineage>
        <taxon>Eukaryota</taxon>
        <taxon>Metazoa</taxon>
        <taxon>Ecdysozoa</taxon>
        <taxon>Arthropoda</taxon>
        <taxon>Hexapoda</taxon>
        <taxon>Insecta</taxon>
        <taxon>Pterygota</taxon>
        <taxon>Neoptera</taxon>
        <taxon>Endopterygota</taxon>
        <taxon>Coleoptera</taxon>
        <taxon>Polyphaga</taxon>
        <taxon>Cucujiformia</taxon>
        <taxon>Coccinelloidea</taxon>
        <taxon>Coccinellidae</taxon>
        <taxon>Epilachninae</taxon>
        <taxon>Epilachnini</taxon>
        <taxon>Henosepilachna</taxon>
    </lineage>
</organism>
<dbReference type="EMBL" id="JARQZJ010000061">
    <property type="protein sequence ID" value="KAK9878940.1"/>
    <property type="molecule type" value="Genomic_DNA"/>
</dbReference>
<accession>A0AAW1UD98</accession>
<gene>
    <name evidence="3" type="ORF">WA026_003761</name>
</gene>
<sequence length="216" mass="25164">MESSSLNKAHQQQRKAEALLQQNKFEDCIECHKNAIVFLMESMTLTDNHKSLESLKLQKLYHAKQIDVIKMKQKHYDKFMKTKLNFNRNNSNSSIDLDNEFQEDALKTAIFNNIVVQDSLIDRLEKRRFANDYDSFSTSDTDEKSAMYDKLDGFTNTLGNKHPKDDSTTIEELKILSSQLQDLVQILVTQLEERNREVEQLKSRIKQLESNQSKGI</sequence>